<dbReference type="AlphaFoldDB" id="A0A261SSR0"/>
<organism evidence="2 3">
    <name type="scientific">Bordetella genomosp. 1</name>
    <dbReference type="NCBI Taxonomy" id="1395607"/>
    <lineage>
        <taxon>Bacteria</taxon>
        <taxon>Pseudomonadati</taxon>
        <taxon>Pseudomonadota</taxon>
        <taxon>Betaproteobacteria</taxon>
        <taxon>Burkholderiales</taxon>
        <taxon>Alcaligenaceae</taxon>
        <taxon>Bordetella</taxon>
    </lineage>
</organism>
<dbReference type="OrthoDB" id="108782at2"/>
<comment type="caution">
    <text evidence="2">The sequence shown here is derived from an EMBL/GenBank/DDBJ whole genome shotgun (WGS) entry which is preliminary data.</text>
</comment>
<dbReference type="RefSeq" id="WP_094824544.1">
    <property type="nucleotide sequence ID" value="NZ_NEVL01000001.1"/>
</dbReference>
<dbReference type="EMBL" id="NEVL01000001">
    <property type="protein sequence ID" value="OZI40426.1"/>
    <property type="molecule type" value="Genomic_DNA"/>
</dbReference>
<name>A0A261SSR0_9BORD</name>
<proteinExistence type="predicted"/>
<evidence type="ECO:0008006" key="4">
    <source>
        <dbReference type="Google" id="ProtNLM"/>
    </source>
</evidence>
<dbReference type="Pfam" id="PF11453">
    <property type="entry name" value="DUF2950"/>
    <property type="match status" value="1"/>
</dbReference>
<reference evidence="2 3" key="1">
    <citation type="submission" date="2017-05" db="EMBL/GenBank/DDBJ databases">
        <title>Complete and WGS of Bordetella genogroups.</title>
        <authorList>
            <person name="Spilker T."/>
            <person name="LiPuma J."/>
        </authorList>
    </citation>
    <scope>NUCLEOTIDE SEQUENCE [LARGE SCALE GENOMIC DNA]</scope>
    <source>
        <strain evidence="2 3">AU17610</strain>
    </source>
</reference>
<dbReference type="InterPro" id="IPR021556">
    <property type="entry name" value="DUF2950"/>
</dbReference>
<evidence type="ECO:0000256" key="1">
    <source>
        <dbReference type="SAM" id="SignalP"/>
    </source>
</evidence>
<feature type="signal peptide" evidence="1">
    <location>
        <begin position="1"/>
        <end position="23"/>
    </location>
</feature>
<feature type="chain" id="PRO_5013351611" description="DUF2950 domain-containing protein" evidence="1">
    <location>
        <begin position="24"/>
        <end position="250"/>
    </location>
</feature>
<sequence length="250" mass="27269">MRALKRFGLALALAVAIAPPALAQARYDSAEAAADALVTAIATGDEEALKRSLGPQFRHFVPLDSIARDDVYAFLAAWHEHHEVARTAPGRAALLVGRQDWTFPAPLVERNGRWSFDLRAGVEEMRVRRIARNEAAAIETLVALCTAQDRYRASHGRPAARIVSREGATDGLYWDAGSDPQPSPMGDEALVMTPDTPASDAWHGYHYAVTTPQNESGCAFRAWPAARGQSGERTFTIGADRTVKETRHVQ</sequence>
<keyword evidence="1" id="KW-0732">Signal</keyword>
<accession>A0A261SSR0</accession>
<evidence type="ECO:0000313" key="3">
    <source>
        <dbReference type="Proteomes" id="UP000217005"/>
    </source>
</evidence>
<protein>
    <recommendedName>
        <fullName evidence="4">DUF2950 domain-containing protein</fullName>
    </recommendedName>
</protein>
<dbReference type="Proteomes" id="UP000217005">
    <property type="component" value="Unassembled WGS sequence"/>
</dbReference>
<evidence type="ECO:0000313" key="2">
    <source>
        <dbReference type="EMBL" id="OZI40426.1"/>
    </source>
</evidence>
<gene>
    <name evidence="2" type="ORF">CEG14_01265</name>
</gene>